<feature type="transmembrane region" description="Helical" evidence="2">
    <location>
        <begin position="87"/>
        <end position="110"/>
    </location>
</feature>
<dbReference type="OrthoDB" id="2213137at2759"/>
<evidence type="ECO:0008006" key="5">
    <source>
        <dbReference type="Google" id="ProtNLM"/>
    </source>
</evidence>
<accession>A0A8K0KY64</accession>
<organism evidence="3 4">
    <name type="scientific">Elsinoe batatas</name>
    <dbReference type="NCBI Taxonomy" id="2601811"/>
    <lineage>
        <taxon>Eukaryota</taxon>
        <taxon>Fungi</taxon>
        <taxon>Dikarya</taxon>
        <taxon>Ascomycota</taxon>
        <taxon>Pezizomycotina</taxon>
        <taxon>Dothideomycetes</taxon>
        <taxon>Dothideomycetidae</taxon>
        <taxon>Myriangiales</taxon>
        <taxon>Elsinoaceae</taxon>
        <taxon>Elsinoe</taxon>
    </lineage>
</organism>
<keyword evidence="4" id="KW-1185">Reference proteome</keyword>
<feature type="transmembrane region" description="Helical" evidence="2">
    <location>
        <begin position="340"/>
        <end position="361"/>
    </location>
</feature>
<feature type="transmembrane region" description="Helical" evidence="2">
    <location>
        <begin position="181"/>
        <end position="199"/>
    </location>
</feature>
<protein>
    <recommendedName>
        <fullName evidence="5">Major facilitator superfamily (MFS) profile domain-containing protein</fullName>
    </recommendedName>
</protein>
<keyword evidence="2" id="KW-0472">Membrane</keyword>
<keyword evidence="2" id="KW-1133">Transmembrane helix</keyword>
<dbReference type="InterPro" id="IPR050327">
    <property type="entry name" value="Proton-linked_MCT"/>
</dbReference>
<reference evidence="3" key="1">
    <citation type="submission" date="2021-07" db="EMBL/GenBank/DDBJ databases">
        <title>Elsinoe batatas strain:CRI-CJ2 Genome sequencing and assembly.</title>
        <authorList>
            <person name="Huang L."/>
        </authorList>
    </citation>
    <scope>NUCLEOTIDE SEQUENCE</scope>
    <source>
        <strain evidence="3">CRI-CJ2</strain>
    </source>
</reference>
<evidence type="ECO:0000256" key="2">
    <source>
        <dbReference type="SAM" id="Phobius"/>
    </source>
</evidence>
<evidence type="ECO:0000256" key="1">
    <source>
        <dbReference type="SAM" id="MobiDB-lite"/>
    </source>
</evidence>
<feature type="transmembrane region" description="Helical" evidence="2">
    <location>
        <begin position="52"/>
        <end position="75"/>
    </location>
</feature>
<dbReference type="SUPFAM" id="SSF103473">
    <property type="entry name" value="MFS general substrate transporter"/>
    <property type="match status" value="2"/>
</dbReference>
<dbReference type="AlphaFoldDB" id="A0A8K0KY64"/>
<dbReference type="Gene3D" id="1.20.1250.20">
    <property type="entry name" value="MFS general substrate transporter like domains"/>
    <property type="match status" value="2"/>
</dbReference>
<comment type="caution">
    <text evidence="3">The sequence shown here is derived from an EMBL/GenBank/DDBJ whole genome shotgun (WGS) entry which is preliminary data.</text>
</comment>
<dbReference type="InterPro" id="IPR036259">
    <property type="entry name" value="MFS_trans_sf"/>
</dbReference>
<feature type="compositionally biased region" description="Polar residues" evidence="1">
    <location>
        <begin position="18"/>
        <end position="31"/>
    </location>
</feature>
<feature type="transmembrane region" description="Helical" evidence="2">
    <location>
        <begin position="211"/>
        <end position="231"/>
    </location>
</feature>
<feature type="transmembrane region" description="Helical" evidence="2">
    <location>
        <begin position="152"/>
        <end position="169"/>
    </location>
</feature>
<evidence type="ECO:0000313" key="4">
    <source>
        <dbReference type="Proteomes" id="UP000809789"/>
    </source>
</evidence>
<dbReference type="PANTHER" id="PTHR11360">
    <property type="entry name" value="MONOCARBOXYLATE TRANSPORTER"/>
    <property type="match status" value="1"/>
</dbReference>
<dbReference type="PANTHER" id="PTHR11360:SF287">
    <property type="entry name" value="MFS MONOCARBOXYLATE TRANSPORTER"/>
    <property type="match status" value="1"/>
</dbReference>
<proteinExistence type="predicted"/>
<name>A0A8K0KY64_9PEZI</name>
<dbReference type="Proteomes" id="UP000809789">
    <property type="component" value="Unassembled WGS sequence"/>
</dbReference>
<dbReference type="EMBL" id="JAESVG020000010">
    <property type="protein sequence ID" value="KAG8624141.1"/>
    <property type="molecule type" value="Genomic_DNA"/>
</dbReference>
<sequence length="367" mass="40334">MNDTTPIIAATRSNENFQLSDRSQEDNPQSRNDIEENRVFALPPPDRGKGAWTVLAASFLLEAIVWGFPFSYSIFNEYYPHLFPNDLSLIASIGTTSTGMLYFLAPFVYILLRRYPPYRKPVMTLGCAAMVIAMVAGSFAQTPTHLLATQGILYGLGGSLTYFPAFIYLDEWFIARKGLAYGILWASTGLSGFALPLVMQRILLNYGFRTALRVWAIVVFSVATPAIYLLKAGHPARMVTIGYLSDRLIHRIFLFWSFAIYLPVLYMFAILYGIFAGGSAATWTGCTVLLKERWPGTETGMIISLLSLSRGIGSVLSGPLSGALVQGDTWKGLDYAWGSGYGSVIAFSGATAFGMTFGWCARRVGLL</sequence>
<feature type="transmembrane region" description="Helical" evidence="2">
    <location>
        <begin position="122"/>
        <end position="140"/>
    </location>
</feature>
<feature type="transmembrane region" description="Helical" evidence="2">
    <location>
        <begin position="252"/>
        <end position="275"/>
    </location>
</feature>
<keyword evidence="2" id="KW-0812">Transmembrane</keyword>
<evidence type="ECO:0000313" key="3">
    <source>
        <dbReference type="EMBL" id="KAG8624141.1"/>
    </source>
</evidence>
<gene>
    <name evidence="3" type="ORF">KVT40_009117</name>
</gene>
<feature type="region of interest" description="Disordered" evidence="1">
    <location>
        <begin position="18"/>
        <end position="38"/>
    </location>
</feature>